<dbReference type="Proteomes" id="UP000001819">
    <property type="component" value="Chromosome X"/>
</dbReference>
<dbReference type="GO" id="GO:0016020">
    <property type="term" value="C:membrane"/>
    <property type="evidence" value="ECO:0007669"/>
    <property type="project" value="UniProtKB-SubCell"/>
</dbReference>
<evidence type="ECO:0000256" key="1">
    <source>
        <dbReference type="ARBA" id="ARBA00001971"/>
    </source>
</evidence>
<dbReference type="InterPro" id="IPR036396">
    <property type="entry name" value="Cyt_P450_sf"/>
</dbReference>
<dbReference type="FunCoup" id="A0A6I8UE60">
    <property type="interactions" value="22"/>
</dbReference>
<dbReference type="PANTHER" id="PTHR24279">
    <property type="entry name" value="CYTOCHROME P450"/>
    <property type="match status" value="1"/>
</dbReference>
<dbReference type="FunFam" id="1.10.630.10:FF:000006">
    <property type="entry name" value="Cytochrome P450 302a1, mitochondrial"/>
    <property type="match status" value="1"/>
</dbReference>
<feature type="binding site" description="axial binding residue" evidence="10">
    <location>
        <position position="479"/>
    </location>
    <ligand>
        <name>heme</name>
        <dbReference type="ChEBI" id="CHEBI:30413"/>
    </ligand>
    <ligandPart>
        <name>Fe</name>
        <dbReference type="ChEBI" id="CHEBI:18248"/>
    </ligandPart>
</feature>
<evidence type="ECO:0000256" key="5">
    <source>
        <dbReference type="ARBA" id="ARBA00022723"/>
    </source>
</evidence>
<dbReference type="InterPro" id="IPR017972">
    <property type="entry name" value="Cyt_P450_CS"/>
</dbReference>
<dbReference type="AlphaFoldDB" id="A0A6I8UE60"/>
<dbReference type="SUPFAM" id="SSF48264">
    <property type="entry name" value="Cytochrome P450"/>
    <property type="match status" value="1"/>
</dbReference>
<evidence type="ECO:0000256" key="8">
    <source>
        <dbReference type="ARBA" id="ARBA00023033"/>
    </source>
</evidence>
<evidence type="ECO:0000313" key="12">
    <source>
        <dbReference type="Proteomes" id="UP000001819"/>
    </source>
</evidence>
<dbReference type="GO" id="GO:0016705">
    <property type="term" value="F:oxidoreductase activity, acting on paired donors, with incorporation or reduction of molecular oxygen"/>
    <property type="evidence" value="ECO:0007669"/>
    <property type="project" value="InterPro"/>
</dbReference>
<dbReference type="Gene3D" id="1.10.630.10">
    <property type="entry name" value="Cytochrome P450"/>
    <property type="match status" value="1"/>
</dbReference>
<dbReference type="InterPro" id="IPR050479">
    <property type="entry name" value="CYP11_CYP27_families"/>
</dbReference>
<evidence type="ECO:0000313" key="13">
    <source>
        <dbReference type="RefSeq" id="XP_001353997.3"/>
    </source>
</evidence>
<keyword evidence="6 11" id="KW-0560">Oxidoreductase</keyword>
<evidence type="ECO:0000256" key="3">
    <source>
        <dbReference type="ARBA" id="ARBA00010617"/>
    </source>
</evidence>
<evidence type="ECO:0000256" key="11">
    <source>
        <dbReference type="RuleBase" id="RU000461"/>
    </source>
</evidence>
<dbReference type="KEGG" id="dpo:4813032"/>
<dbReference type="PROSITE" id="PS00086">
    <property type="entry name" value="CYTOCHROME_P450"/>
    <property type="match status" value="1"/>
</dbReference>
<evidence type="ECO:0000256" key="2">
    <source>
        <dbReference type="ARBA" id="ARBA00004370"/>
    </source>
</evidence>
<organism evidence="12 13">
    <name type="scientific">Drosophila pseudoobscura pseudoobscura</name>
    <name type="common">Fruit fly</name>
    <dbReference type="NCBI Taxonomy" id="46245"/>
    <lineage>
        <taxon>Eukaryota</taxon>
        <taxon>Metazoa</taxon>
        <taxon>Ecdysozoa</taxon>
        <taxon>Arthropoda</taxon>
        <taxon>Hexapoda</taxon>
        <taxon>Insecta</taxon>
        <taxon>Pterygota</taxon>
        <taxon>Neoptera</taxon>
        <taxon>Endopterygota</taxon>
        <taxon>Diptera</taxon>
        <taxon>Brachycera</taxon>
        <taxon>Muscomorpha</taxon>
        <taxon>Ephydroidea</taxon>
        <taxon>Drosophilidae</taxon>
        <taxon>Drosophila</taxon>
        <taxon>Sophophora</taxon>
    </lineage>
</organism>
<dbReference type="GO" id="GO:0005506">
    <property type="term" value="F:iron ion binding"/>
    <property type="evidence" value="ECO:0007669"/>
    <property type="project" value="InterPro"/>
</dbReference>
<sequence length="534" mass="61338">MIRRAVVQQGIRARSSLAGVQVISKKNLDPAAASSSYMEQLEGEWSTAKPFEEIPGPTRWQLWRGFQKGGEFHHLDMAELMDLYRSRFGDMVRVPGLFGMPTTVFTFKVENFERIYRTEGQWPVRGGADPVLHYRANRKDAFFKDCVGLFSNGPEWGRLRSAANPVLMQHRNANLYLEPMQRVNNQFIDRIRATRDKESLEMPGDFLDTINTLTFESVAVVALDRELGLLRDSDQKPEAKELFRNIKIFLQSFFDLGIKPSVYKYISTPTYRKFSQASDAIFDTCSMYVNEAVARIDGQSAAEREGRRSILEQLLQINRKFAVVMAMDLLFGAVDTTTSALAGVLLSLAKNPKQQQMLREEIVSMLPHPDRQFTLAEMKSLPYLRACIKESMRMFPVTFGNIRSAGTDVVLDGYRIPQGTNLLMLSSNMLRDERFYPRPNEFLPERWARLQDDNSAESPLRNNLNPFVYLPFGFGPRMCVGKRIVDLEMELTVANLVRNFHIEFNYPIENAFKRSFLNMPNIPLRFKFTDVNYS</sequence>
<keyword evidence="8 11" id="KW-0503">Monooxygenase</keyword>
<dbReference type="InterPro" id="IPR001128">
    <property type="entry name" value="Cyt_P450"/>
</dbReference>
<dbReference type="InterPro" id="IPR002401">
    <property type="entry name" value="Cyt_P450_E_grp-I"/>
</dbReference>
<evidence type="ECO:0000256" key="6">
    <source>
        <dbReference type="ARBA" id="ARBA00023002"/>
    </source>
</evidence>
<comment type="similarity">
    <text evidence="3 11">Belongs to the cytochrome P450 family.</text>
</comment>
<evidence type="ECO:0000256" key="4">
    <source>
        <dbReference type="ARBA" id="ARBA00022617"/>
    </source>
</evidence>
<dbReference type="GO" id="GO:0004497">
    <property type="term" value="F:monooxygenase activity"/>
    <property type="evidence" value="ECO:0007669"/>
    <property type="project" value="UniProtKB-KW"/>
</dbReference>
<evidence type="ECO:0000256" key="7">
    <source>
        <dbReference type="ARBA" id="ARBA00023004"/>
    </source>
</evidence>
<dbReference type="CDD" id="cd11054">
    <property type="entry name" value="CYP24A1-like"/>
    <property type="match status" value="1"/>
</dbReference>
<comment type="cofactor">
    <cofactor evidence="1 10">
        <name>heme</name>
        <dbReference type="ChEBI" id="CHEBI:30413"/>
    </cofactor>
</comment>
<name>A0A6I8UE60_DROPS</name>
<dbReference type="PRINTS" id="PR00463">
    <property type="entry name" value="EP450I"/>
</dbReference>
<proteinExistence type="inferred from homology"/>
<dbReference type="PRINTS" id="PR00385">
    <property type="entry name" value="P450"/>
</dbReference>
<gene>
    <name evidence="13" type="primary">Cyp12c1</name>
</gene>
<keyword evidence="7 10" id="KW-0408">Iron</keyword>
<dbReference type="RefSeq" id="XP_001353997.3">
    <property type="nucleotide sequence ID" value="XM_001353961.4"/>
</dbReference>
<dbReference type="PANTHER" id="PTHR24279:SF120">
    <property type="entry name" value="CYTOCHROME P450"/>
    <property type="match status" value="1"/>
</dbReference>
<keyword evidence="4 10" id="KW-0349">Heme</keyword>
<keyword evidence="9" id="KW-0472">Membrane</keyword>
<dbReference type="Pfam" id="PF00067">
    <property type="entry name" value="p450"/>
    <property type="match status" value="1"/>
</dbReference>
<keyword evidence="5 10" id="KW-0479">Metal-binding</keyword>
<protein>
    <submittedName>
        <fullName evidence="13">Probable cytochrome P450 12c1, mitochondrial</fullName>
    </submittedName>
</protein>
<accession>A0A6I8UE60</accession>
<reference evidence="13" key="1">
    <citation type="submission" date="2025-08" db="UniProtKB">
        <authorList>
            <consortium name="RefSeq"/>
        </authorList>
    </citation>
    <scope>IDENTIFICATION</scope>
    <source>
        <strain evidence="13">MV-25-SWS-2005</strain>
        <tissue evidence="13">Whole body</tissue>
    </source>
</reference>
<evidence type="ECO:0000256" key="9">
    <source>
        <dbReference type="ARBA" id="ARBA00023136"/>
    </source>
</evidence>
<dbReference type="GO" id="GO:0020037">
    <property type="term" value="F:heme binding"/>
    <property type="evidence" value="ECO:0007669"/>
    <property type="project" value="InterPro"/>
</dbReference>
<evidence type="ECO:0000256" key="10">
    <source>
        <dbReference type="PIRSR" id="PIRSR602401-1"/>
    </source>
</evidence>
<dbReference type="InParanoid" id="A0A6I8UE60"/>
<comment type="subcellular location">
    <subcellularLocation>
        <location evidence="2">Membrane</location>
    </subcellularLocation>
</comment>
<keyword evidence="12" id="KW-1185">Reference proteome</keyword>